<keyword evidence="2" id="KW-1185">Reference proteome</keyword>
<gene>
    <name evidence="1" type="ORF">Tco_0977852</name>
</gene>
<reference evidence="1" key="2">
    <citation type="submission" date="2022-01" db="EMBL/GenBank/DDBJ databases">
        <authorList>
            <person name="Yamashiro T."/>
            <person name="Shiraishi A."/>
            <person name="Satake H."/>
            <person name="Nakayama K."/>
        </authorList>
    </citation>
    <scope>NUCLEOTIDE SEQUENCE</scope>
</reference>
<name>A0ABQ5ELC9_9ASTR</name>
<sequence length="144" mass="15778">MFEVSIILEDDSAELMSRGANGLVNVSLSNTVTSSFVSTFVELIGYDDYGLGKHWKNDEDYCLDLAWIQGSSEEGKHWKNDEDYCLDLAWIQGSSEEESDPRALAYLRLSLGHGTTTGITMVVRICPGGTTMADVSLEEEGGTI</sequence>
<organism evidence="1 2">
    <name type="scientific">Tanacetum coccineum</name>
    <dbReference type="NCBI Taxonomy" id="301880"/>
    <lineage>
        <taxon>Eukaryota</taxon>
        <taxon>Viridiplantae</taxon>
        <taxon>Streptophyta</taxon>
        <taxon>Embryophyta</taxon>
        <taxon>Tracheophyta</taxon>
        <taxon>Spermatophyta</taxon>
        <taxon>Magnoliopsida</taxon>
        <taxon>eudicotyledons</taxon>
        <taxon>Gunneridae</taxon>
        <taxon>Pentapetalae</taxon>
        <taxon>asterids</taxon>
        <taxon>campanulids</taxon>
        <taxon>Asterales</taxon>
        <taxon>Asteraceae</taxon>
        <taxon>Asteroideae</taxon>
        <taxon>Anthemideae</taxon>
        <taxon>Anthemidinae</taxon>
        <taxon>Tanacetum</taxon>
    </lineage>
</organism>
<evidence type="ECO:0000313" key="2">
    <source>
        <dbReference type="Proteomes" id="UP001151760"/>
    </source>
</evidence>
<dbReference type="EMBL" id="BQNB010016429">
    <property type="protein sequence ID" value="GJT51695.1"/>
    <property type="molecule type" value="Genomic_DNA"/>
</dbReference>
<evidence type="ECO:0000313" key="1">
    <source>
        <dbReference type="EMBL" id="GJT51695.1"/>
    </source>
</evidence>
<comment type="caution">
    <text evidence="1">The sequence shown here is derived from an EMBL/GenBank/DDBJ whole genome shotgun (WGS) entry which is preliminary data.</text>
</comment>
<protein>
    <submittedName>
        <fullName evidence="1">Uncharacterized protein</fullName>
    </submittedName>
</protein>
<reference evidence="1" key="1">
    <citation type="journal article" date="2022" name="Int. J. Mol. Sci.">
        <title>Draft Genome of Tanacetum Coccineum: Genomic Comparison of Closely Related Tanacetum-Family Plants.</title>
        <authorList>
            <person name="Yamashiro T."/>
            <person name="Shiraishi A."/>
            <person name="Nakayama K."/>
            <person name="Satake H."/>
        </authorList>
    </citation>
    <scope>NUCLEOTIDE SEQUENCE</scope>
</reference>
<proteinExistence type="predicted"/>
<dbReference type="Proteomes" id="UP001151760">
    <property type="component" value="Unassembled WGS sequence"/>
</dbReference>
<accession>A0ABQ5ELC9</accession>